<evidence type="ECO:0000256" key="10">
    <source>
        <dbReference type="SAM" id="Phobius"/>
    </source>
</evidence>
<dbReference type="PANTHER" id="PTHR43014:SF2">
    <property type="entry name" value="MERCURIC REDUCTASE"/>
    <property type="match status" value="1"/>
</dbReference>
<feature type="transmembrane region" description="Helical" evidence="10">
    <location>
        <begin position="79"/>
        <end position="104"/>
    </location>
</feature>
<dbReference type="InterPro" id="IPR032816">
    <property type="entry name" value="VTT_dom"/>
</dbReference>
<protein>
    <submittedName>
        <fullName evidence="14">Probable mercuric reductase</fullName>
    </submittedName>
</protein>
<feature type="domain" description="Pyridine nucleotide-disulphide oxidoreductase dimerisation" evidence="11">
    <location>
        <begin position="578"/>
        <end position="686"/>
    </location>
</feature>
<dbReference type="FunFam" id="3.30.390.30:FF:000001">
    <property type="entry name" value="Dihydrolipoyl dehydrogenase"/>
    <property type="match status" value="1"/>
</dbReference>
<dbReference type="Proteomes" id="UP000003374">
    <property type="component" value="Unassembled WGS sequence"/>
</dbReference>
<dbReference type="Pfam" id="PF02852">
    <property type="entry name" value="Pyr_redox_dim"/>
    <property type="match status" value="1"/>
</dbReference>
<evidence type="ECO:0000256" key="6">
    <source>
        <dbReference type="ARBA" id="ARBA00023002"/>
    </source>
</evidence>
<keyword evidence="6 9" id="KW-0560">Oxidoreductase</keyword>
<dbReference type="InterPro" id="IPR012999">
    <property type="entry name" value="Pyr_OxRdtase_I_AS"/>
</dbReference>
<dbReference type="PANTHER" id="PTHR43014">
    <property type="entry name" value="MERCURIC REDUCTASE"/>
    <property type="match status" value="1"/>
</dbReference>
<comment type="caution">
    <text evidence="14">The sequence shown here is derived from an EMBL/GenBank/DDBJ whole genome shotgun (WGS) entry which is preliminary data.</text>
</comment>
<feature type="transmembrane region" description="Helical" evidence="10">
    <location>
        <begin position="134"/>
        <end position="156"/>
    </location>
</feature>
<keyword evidence="15" id="KW-1185">Reference proteome</keyword>
<organism evidence="14 15">
    <name type="scientific">Nitrococcus mobilis Nb-231</name>
    <dbReference type="NCBI Taxonomy" id="314278"/>
    <lineage>
        <taxon>Bacteria</taxon>
        <taxon>Pseudomonadati</taxon>
        <taxon>Pseudomonadota</taxon>
        <taxon>Gammaproteobacteria</taxon>
        <taxon>Chromatiales</taxon>
        <taxon>Ectothiorhodospiraceae</taxon>
        <taxon>Nitrococcus</taxon>
    </lineage>
</organism>
<feature type="domain" description="FAD/NAD(P)-binding" evidence="12">
    <location>
        <begin position="239"/>
        <end position="555"/>
    </location>
</feature>
<dbReference type="HOGENOM" id="CLU_016755_1_0_6"/>
<evidence type="ECO:0000313" key="15">
    <source>
        <dbReference type="Proteomes" id="UP000003374"/>
    </source>
</evidence>
<evidence type="ECO:0000259" key="13">
    <source>
        <dbReference type="Pfam" id="PF09335"/>
    </source>
</evidence>
<comment type="cofactor">
    <cofactor evidence="1">
        <name>FAD</name>
        <dbReference type="ChEBI" id="CHEBI:57692"/>
    </cofactor>
</comment>
<sequence length="728" mass="79284">MKLRRWLLLGLLVLVIGAFFAFDLGRFLSFTYLKEQQAALQVMVAAHWLTAAGVYFLLYVAVTAFSLPGAAVMTLAGGAVFGLLGGTLLVSFASTLGATLAFLISRFVLREAISRRFGARLAAIDRGIAKDGAFYLFTLRLVPVFPFFVINLLMGLTALRTATFWWVSQVGMLPGTLVYVNAGTQLARLDSAAGILSPALLFAFALLGVFPLLAKKGVTLMQSRKALRAFTKPRRFDRNLIVIGAGSAGLVSAYIAAAVKAKVTLIEKHKMGGDCLNTGCVPSKALLRSAKFVSHVRRAQEFGMRSAAVDFDFAQVMERVQQVVQRIEPHDSVARYTELGVEVLEGAAKITSPYSVEVNGRTLTTRRIIIAAGAAPLVPPIPGLQEVGYLTSDTLWDLRARPKRLVVLGGGSIGSELAQAFARLGCTVTQVEMEDRLLPREDPEIAALVLERFRAEGIDVHLAHKAKAARRQVDHKILVCEHAGQDVEFACDEILVAVGRAANVKGYGLEELGVELSERHTVAVNPFLQTNYPTIFACGDVAGPYQFTHTAAHQAWYAAANALFGSPFKRFKVDYSVIPWATFTEPEVATVGLNERAAKQRGIPYQVTTYGIDDLDRAIADSEAHGLVKILTVPGKDKILGATIVGEHAGDLIAEFVLAMRWKLGLNKILSTIHIYPTLAEANKYAAGAWRRANTSPRTLAWLERFHTWRRGSVRAEPPSARSQRRTA</sequence>
<gene>
    <name evidence="14" type="ORF">NB231_16973</name>
</gene>
<name>A4BMJ5_9GAMM</name>
<evidence type="ECO:0000256" key="2">
    <source>
        <dbReference type="ARBA" id="ARBA00007532"/>
    </source>
</evidence>
<evidence type="ECO:0000256" key="4">
    <source>
        <dbReference type="ARBA" id="ARBA00022827"/>
    </source>
</evidence>
<keyword evidence="10" id="KW-0472">Membrane</keyword>
<keyword evidence="8 9" id="KW-0676">Redox-active center</keyword>
<evidence type="ECO:0000313" key="14">
    <source>
        <dbReference type="EMBL" id="EAR23533.1"/>
    </source>
</evidence>
<feature type="transmembrane region" description="Helical" evidence="10">
    <location>
        <begin position="45"/>
        <end position="67"/>
    </location>
</feature>
<dbReference type="Pfam" id="PF09335">
    <property type="entry name" value="VTT_dom"/>
    <property type="match status" value="1"/>
</dbReference>
<dbReference type="RefSeq" id="WP_005004965.1">
    <property type="nucleotide sequence ID" value="NZ_CH672427.1"/>
</dbReference>
<dbReference type="InterPro" id="IPR023753">
    <property type="entry name" value="FAD/NAD-binding_dom"/>
</dbReference>
<dbReference type="OrthoDB" id="9800167at2"/>
<keyword evidence="10" id="KW-0812">Transmembrane</keyword>
<dbReference type="SUPFAM" id="SSF55424">
    <property type="entry name" value="FAD/NAD-linked reductases, dimerisation (C-terminal) domain"/>
    <property type="match status" value="1"/>
</dbReference>
<evidence type="ECO:0000259" key="12">
    <source>
        <dbReference type="Pfam" id="PF07992"/>
    </source>
</evidence>
<comment type="similarity">
    <text evidence="2 9">Belongs to the class-I pyridine nucleotide-disulfide oxidoreductase family.</text>
</comment>
<dbReference type="AlphaFoldDB" id="A4BMJ5"/>
<dbReference type="Pfam" id="PF07992">
    <property type="entry name" value="Pyr_redox_2"/>
    <property type="match status" value="1"/>
</dbReference>
<dbReference type="eggNOG" id="COG1249">
    <property type="taxonomic scope" value="Bacteria"/>
</dbReference>
<feature type="domain" description="VTT" evidence="13">
    <location>
        <begin position="71"/>
        <end position="184"/>
    </location>
</feature>
<feature type="transmembrane region" description="Helical" evidence="10">
    <location>
        <begin position="163"/>
        <end position="180"/>
    </location>
</feature>
<feature type="transmembrane region" description="Helical" evidence="10">
    <location>
        <begin position="192"/>
        <end position="214"/>
    </location>
</feature>
<dbReference type="InterPro" id="IPR016156">
    <property type="entry name" value="FAD/NAD-linked_Rdtase_dimer_sf"/>
</dbReference>
<keyword evidence="10" id="KW-1133">Transmembrane helix</keyword>
<dbReference type="Gene3D" id="3.50.50.60">
    <property type="entry name" value="FAD/NAD(P)-binding domain"/>
    <property type="match status" value="2"/>
</dbReference>
<dbReference type="Gene3D" id="3.30.390.30">
    <property type="match status" value="1"/>
</dbReference>
<dbReference type="GO" id="GO:0016668">
    <property type="term" value="F:oxidoreductase activity, acting on a sulfur group of donors, NAD(P) as acceptor"/>
    <property type="evidence" value="ECO:0007669"/>
    <property type="project" value="InterPro"/>
</dbReference>
<evidence type="ECO:0000256" key="1">
    <source>
        <dbReference type="ARBA" id="ARBA00001974"/>
    </source>
</evidence>
<dbReference type="InterPro" id="IPR004099">
    <property type="entry name" value="Pyr_nucl-diS_OxRdtase_dimer"/>
</dbReference>
<keyword evidence="5" id="KW-0521">NADP</keyword>
<evidence type="ECO:0000256" key="9">
    <source>
        <dbReference type="RuleBase" id="RU003691"/>
    </source>
</evidence>
<dbReference type="GO" id="GO:0050660">
    <property type="term" value="F:flavin adenine dinucleotide binding"/>
    <property type="evidence" value="ECO:0007669"/>
    <property type="project" value="TreeGrafter"/>
</dbReference>
<dbReference type="InterPro" id="IPR036188">
    <property type="entry name" value="FAD/NAD-bd_sf"/>
</dbReference>
<reference evidence="14 15" key="1">
    <citation type="submission" date="2006-02" db="EMBL/GenBank/DDBJ databases">
        <authorList>
            <person name="Waterbury J."/>
            <person name="Ferriera S."/>
            <person name="Johnson J."/>
            <person name="Kravitz S."/>
            <person name="Halpern A."/>
            <person name="Remington K."/>
            <person name="Beeson K."/>
            <person name="Tran B."/>
            <person name="Rogers Y.-H."/>
            <person name="Friedman R."/>
            <person name="Venter J.C."/>
        </authorList>
    </citation>
    <scope>NUCLEOTIDE SEQUENCE [LARGE SCALE GENOMIC DNA]</scope>
    <source>
        <strain evidence="14 15">Nb-231</strain>
    </source>
</reference>
<accession>A4BMJ5</accession>
<feature type="transmembrane region" description="Helical" evidence="10">
    <location>
        <begin position="240"/>
        <end position="259"/>
    </location>
</feature>
<dbReference type="GO" id="GO:0005886">
    <property type="term" value="C:plasma membrane"/>
    <property type="evidence" value="ECO:0007669"/>
    <property type="project" value="UniProtKB-ARBA"/>
</dbReference>
<dbReference type="SUPFAM" id="SSF51905">
    <property type="entry name" value="FAD/NAD(P)-binding domain"/>
    <property type="match status" value="1"/>
</dbReference>
<dbReference type="eggNOG" id="COG0398">
    <property type="taxonomic scope" value="Bacteria"/>
</dbReference>
<dbReference type="GO" id="GO:0003955">
    <property type="term" value="F:NAD(P)H dehydrogenase (quinone) activity"/>
    <property type="evidence" value="ECO:0007669"/>
    <property type="project" value="TreeGrafter"/>
</dbReference>
<dbReference type="EMBL" id="AAOF01000001">
    <property type="protein sequence ID" value="EAR23533.1"/>
    <property type="molecule type" value="Genomic_DNA"/>
</dbReference>
<evidence type="ECO:0000256" key="7">
    <source>
        <dbReference type="ARBA" id="ARBA00023157"/>
    </source>
</evidence>
<dbReference type="PRINTS" id="PR00411">
    <property type="entry name" value="PNDRDTASEI"/>
</dbReference>
<keyword evidence="3 9" id="KW-0285">Flavoprotein</keyword>
<proteinExistence type="inferred from homology"/>
<dbReference type="PROSITE" id="PS00076">
    <property type="entry name" value="PYRIDINE_REDOX_1"/>
    <property type="match status" value="1"/>
</dbReference>
<evidence type="ECO:0000256" key="8">
    <source>
        <dbReference type="ARBA" id="ARBA00023284"/>
    </source>
</evidence>
<keyword evidence="7" id="KW-1015">Disulfide bond</keyword>
<keyword evidence="4 9" id="KW-0274">FAD</keyword>
<dbReference type="PRINTS" id="PR00368">
    <property type="entry name" value="FADPNR"/>
</dbReference>
<dbReference type="STRING" id="314278.NB231_16973"/>
<evidence type="ECO:0000259" key="11">
    <source>
        <dbReference type="Pfam" id="PF02852"/>
    </source>
</evidence>
<evidence type="ECO:0000256" key="5">
    <source>
        <dbReference type="ARBA" id="ARBA00022857"/>
    </source>
</evidence>
<evidence type="ECO:0000256" key="3">
    <source>
        <dbReference type="ARBA" id="ARBA00022630"/>
    </source>
</evidence>